<dbReference type="SMART" id="SM00287">
    <property type="entry name" value="SH3b"/>
    <property type="match status" value="1"/>
</dbReference>
<comment type="caution">
    <text evidence="3">The sequence shown here is derived from an EMBL/GenBank/DDBJ whole genome shotgun (WGS) entry which is preliminary data.</text>
</comment>
<keyword evidence="4" id="KW-1185">Reference proteome</keyword>
<feature type="domain" description="SH3b" evidence="2">
    <location>
        <begin position="37"/>
        <end position="103"/>
    </location>
</feature>
<evidence type="ECO:0000313" key="3">
    <source>
        <dbReference type="EMBL" id="NML93670.1"/>
    </source>
</evidence>
<dbReference type="Proteomes" id="UP000583556">
    <property type="component" value="Unassembled WGS sequence"/>
</dbReference>
<dbReference type="EMBL" id="JABBGM010000003">
    <property type="protein sequence ID" value="NML93670.1"/>
    <property type="molecule type" value="Genomic_DNA"/>
</dbReference>
<name>A0A7Y0BNY2_9SPHN</name>
<organism evidence="3 4">
    <name type="scientific">Novosphingobium olei</name>
    <dbReference type="NCBI Taxonomy" id="2728851"/>
    <lineage>
        <taxon>Bacteria</taxon>
        <taxon>Pseudomonadati</taxon>
        <taxon>Pseudomonadota</taxon>
        <taxon>Alphaproteobacteria</taxon>
        <taxon>Sphingomonadales</taxon>
        <taxon>Sphingomonadaceae</taxon>
        <taxon>Novosphingobium</taxon>
    </lineage>
</organism>
<dbReference type="InterPro" id="IPR003646">
    <property type="entry name" value="SH3-like_bac-type"/>
</dbReference>
<evidence type="ECO:0000259" key="2">
    <source>
        <dbReference type="PROSITE" id="PS51781"/>
    </source>
</evidence>
<protein>
    <recommendedName>
        <fullName evidence="2">SH3b domain-containing protein</fullName>
    </recommendedName>
</protein>
<gene>
    <name evidence="3" type="ORF">HHL27_08325</name>
</gene>
<dbReference type="RefSeq" id="WP_169492943.1">
    <property type="nucleotide sequence ID" value="NZ_AP029021.1"/>
</dbReference>
<reference evidence="3 4" key="1">
    <citation type="submission" date="2020-04" db="EMBL/GenBank/DDBJ databases">
        <title>Novosphingobium sp. TW-4 isolated from soil.</title>
        <authorList>
            <person name="Dahal R.H."/>
            <person name="Chaudhary D.K."/>
        </authorList>
    </citation>
    <scope>NUCLEOTIDE SEQUENCE [LARGE SCALE GENOMIC DNA]</scope>
    <source>
        <strain evidence="3 4">TW-4</strain>
    </source>
</reference>
<keyword evidence="1" id="KW-0732">Signal</keyword>
<evidence type="ECO:0000313" key="4">
    <source>
        <dbReference type="Proteomes" id="UP000583556"/>
    </source>
</evidence>
<sequence length="166" mass="18063">MQAFSIVSKRRALLPLFAGLSLALAAGAPARAEDDSGVPYWVSLRKQPANLRVGPGREYRISWVYVRPGVPLKVLRVMGGWRLIQDPDGARGWMLAQFLTRTRTGIVKGGEAAIRENKDGSGKLMWRAAPGVVAKLDDCDSGWCKADIDGRKGYIEADKVWGAGNP</sequence>
<dbReference type="InterPro" id="IPR010466">
    <property type="entry name" value="DUF1058"/>
</dbReference>
<evidence type="ECO:0000256" key="1">
    <source>
        <dbReference type="SAM" id="SignalP"/>
    </source>
</evidence>
<proteinExistence type="predicted"/>
<accession>A0A7Y0BNY2</accession>
<dbReference type="Gene3D" id="2.30.30.40">
    <property type="entry name" value="SH3 Domains"/>
    <property type="match status" value="1"/>
</dbReference>
<dbReference type="PROSITE" id="PS51781">
    <property type="entry name" value="SH3B"/>
    <property type="match status" value="1"/>
</dbReference>
<feature type="chain" id="PRO_5031229541" description="SH3b domain-containing protein" evidence="1">
    <location>
        <begin position="33"/>
        <end position="166"/>
    </location>
</feature>
<dbReference type="AlphaFoldDB" id="A0A7Y0BNY2"/>
<dbReference type="Pfam" id="PF06347">
    <property type="entry name" value="SH3_4"/>
    <property type="match status" value="2"/>
</dbReference>
<feature type="signal peptide" evidence="1">
    <location>
        <begin position="1"/>
        <end position="32"/>
    </location>
</feature>